<dbReference type="GO" id="GO:0009055">
    <property type="term" value="F:electron transfer activity"/>
    <property type="evidence" value="ECO:0007669"/>
    <property type="project" value="InterPro"/>
</dbReference>
<organism evidence="7 8">
    <name type="scientific">Microbulbifer agarilyticus</name>
    <dbReference type="NCBI Taxonomy" id="260552"/>
    <lineage>
        <taxon>Bacteria</taxon>
        <taxon>Pseudomonadati</taxon>
        <taxon>Pseudomonadota</taxon>
        <taxon>Gammaproteobacteria</taxon>
        <taxon>Cellvibrionales</taxon>
        <taxon>Microbulbiferaceae</taxon>
        <taxon>Microbulbifer</taxon>
    </lineage>
</organism>
<dbReference type="KEGG" id="maga:Mag101_00680"/>
<evidence type="ECO:0000256" key="4">
    <source>
        <dbReference type="PROSITE-ProRule" id="PRU00433"/>
    </source>
</evidence>
<keyword evidence="3 4" id="KW-0408">Iron</keyword>
<dbReference type="InterPro" id="IPR036909">
    <property type="entry name" value="Cyt_c-like_dom_sf"/>
</dbReference>
<dbReference type="EMBL" id="CP019650">
    <property type="protein sequence ID" value="AQQ66329.1"/>
    <property type="molecule type" value="Genomic_DNA"/>
</dbReference>
<dbReference type="PANTHER" id="PTHR30600:SF4">
    <property type="entry name" value="CYTOCHROME C DOMAIN-CONTAINING PROTEIN"/>
    <property type="match status" value="1"/>
</dbReference>
<dbReference type="Pfam" id="PF06537">
    <property type="entry name" value="DHOR"/>
    <property type="match status" value="1"/>
</dbReference>
<feature type="region of interest" description="Disordered" evidence="5">
    <location>
        <begin position="179"/>
        <end position="235"/>
    </location>
</feature>
<dbReference type="AlphaFoldDB" id="A0A1Q2M0Z9"/>
<gene>
    <name evidence="7" type="ORF">Mag101_00680</name>
</gene>
<reference evidence="7" key="1">
    <citation type="submission" date="2017-02" db="EMBL/GenBank/DDBJ databases">
        <title>Genome of Microbulbifer agarilyticus GP101.</title>
        <authorList>
            <person name="Jung J."/>
            <person name="Bae S.S."/>
            <person name="Baek K."/>
        </authorList>
    </citation>
    <scope>NUCLEOTIDE SEQUENCE [LARGE SCALE GENOMIC DNA]</scope>
    <source>
        <strain evidence="7">GP101</strain>
    </source>
</reference>
<dbReference type="GO" id="GO:0020037">
    <property type="term" value="F:heme binding"/>
    <property type="evidence" value="ECO:0007669"/>
    <property type="project" value="InterPro"/>
</dbReference>
<dbReference type="SUPFAM" id="SSF46626">
    <property type="entry name" value="Cytochrome c"/>
    <property type="match status" value="2"/>
</dbReference>
<dbReference type="Gene3D" id="2.60.40.2450">
    <property type="entry name" value="Beta-1,3-xylanase, CBM31 domain"/>
    <property type="match status" value="1"/>
</dbReference>
<keyword evidence="1 4" id="KW-0349">Heme</keyword>
<evidence type="ECO:0000313" key="7">
    <source>
        <dbReference type="EMBL" id="AQQ66329.1"/>
    </source>
</evidence>
<evidence type="ECO:0000256" key="5">
    <source>
        <dbReference type="SAM" id="MobiDB-lite"/>
    </source>
</evidence>
<feature type="compositionally biased region" description="Gly residues" evidence="5">
    <location>
        <begin position="183"/>
        <end position="192"/>
    </location>
</feature>
<dbReference type="InterPro" id="IPR038560">
    <property type="entry name" value="Beta-xylanase_CBM31_sf"/>
</dbReference>
<dbReference type="Proteomes" id="UP000188219">
    <property type="component" value="Chromosome"/>
</dbReference>
<dbReference type="InterPro" id="IPR009056">
    <property type="entry name" value="Cyt_c-like_dom"/>
</dbReference>
<keyword evidence="8" id="KW-1185">Reference proteome</keyword>
<sequence>MTLAEPAGDLVAGGSMTVSAMADDVDGNVSYLELFYSEPGSGNEVSAGMVSNTPYSWTLESLLEGTYGLRVVATDDDNDTAENSRFVDVVAADSGSGDDFAVIATGANSAIFSFKAQPEWPTGGTFYSCKDLEVDCYPAALLDGRWDREHNNLSNGQTYTAQLKVPGMSADNFPRYTFAWDGNGAGNPGDGGNPDEPGDPDFAHLDWTSNSLTNGRVGPAPRANPPAALRTPINGAAPTSHGFAFDINGNQLSWRWGPQIVKGGGDSGLEMHCSDDGNMTFKSVAVSGGSAAIPCSGDYNYFFRYLHPSHSLNNNPAHQWIWTGLFTTAGSRVDPNNYPSFTDGSANWMRFRHPVSHDGTTAAILDAQHNNDLLRNLDRYNIWVDDSPGNVQIGFDVDGNVIRNESMRNTAGGPNGQQFFALTQNPGFGNVFSYGQVIQFEVSAVAGNTGAQTYNDFSYYTVGLGWGNYGDPRLNPAGKASTTMILSDNGTYSHLEYNAIFTQPVTTVHSEDMVDDFLLGHHLFHGIDPNKQGSTDFDEVKIGDRSCGDCHFRDGRGSEIIQTAKGPRLPPPTYGVKLLEVIEGREAGFSWDGSANTVAEQVRNALVLDHGVDPDALPGRVLELLTTYTEVLTVPARNPGSYDLPGVAEGDVLFNDIGCAGCHTPVQKTRSDAPTHLRDLTLRPYTDMKTWDLGEGDFRTPPLWGLGHNIRMLEKNSRALLYMHDGGSTSLEDAIQRHGGDAAGVRSNYNSLSGSQQDAVKAFVETL</sequence>
<evidence type="ECO:0000256" key="1">
    <source>
        <dbReference type="ARBA" id="ARBA00022617"/>
    </source>
</evidence>
<name>A0A1Q2M0Z9_9GAMM</name>
<feature type="domain" description="Cytochrome c" evidence="6">
    <location>
        <begin position="645"/>
        <end position="767"/>
    </location>
</feature>
<dbReference type="GO" id="GO:0046872">
    <property type="term" value="F:metal ion binding"/>
    <property type="evidence" value="ECO:0007669"/>
    <property type="project" value="UniProtKB-KW"/>
</dbReference>
<keyword evidence="2 4" id="KW-0479">Metal-binding</keyword>
<dbReference type="GO" id="GO:0004130">
    <property type="term" value="F:cytochrome-c peroxidase activity"/>
    <property type="evidence" value="ECO:0007669"/>
    <property type="project" value="TreeGrafter"/>
</dbReference>
<evidence type="ECO:0000259" key="6">
    <source>
        <dbReference type="PROSITE" id="PS51007"/>
    </source>
</evidence>
<accession>A0A1Q2M0Z9</accession>
<evidence type="ECO:0000256" key="2">
    <source>
        <dbReference type="ARBA" id="ARBA00022723"/>
    </source>
</evidence>
<dbReference type="Gene3D" id="1.10.760.10">
    <property type="entry name" value="Cytochrome c-like domain"/>
    <property type="match status" value="2"/>
</dbReference>
<feature type="compositionally biased region" description="Low complexity" evidence="5">
    <location>
        <begin position="219"/>
        <end position="228"/>
    </location>
</feature>
<dbReference type="PROSITE" id="PS51007">
    <property type="entry name" value="CYTC"/>
    <property type="match status" value="1"/>
</dbReference>
<dbReference type="InterPro" id="IPR013783">
    <property type="entry name" value="Ig-like_fold"/>
</dbReference>
<evidence type="ECO:0000256" key="3">
    <source>
        <dbReference type="ARBA" id="ARBA00023004"/>
    </source>
</evidence>
<dbReference type="Gene3D" id="2.60.40.10">
    <property type="entry name" value="Immunoglobulins"/>
    <property type="match status" value="1"/>
</dbReference>
<dbReference type="PANTHER" id="PTHR30600">
    <property type="entry name" value="CYTOCHROME C PEROXIDASE-RELATED"/>
    <property type="match status" value="1"/>
</dbReference>
<protein>
    <recommendedName>
        <fullName evidence="6">Cytochrome c domain-containing protein</fullName>
    </recommendedName>
</protein>
<dbReference type="InterPro" id="IPR051395">
    <property type="entry name" value="Cytochrome_c_Peroxidase/MauG"/>
</dbReference>
<dbReference type="STRING" id="260552.Mag101_00680"/>
<dbReference type="InterPro" id="IPR010538">
    <property type="entry name" value="DHOR"/>
</dbReference>
<evidence type="ECO:0000313" key="8">
    <source>
        <dbReference type="Proteomes" id="UP000188219"/>
    </source>
</evidence>
<proteinExistence type="predicted"/>